<sequence length="152" mass="16471">MGGDDKTIGLGGEAHNQAGSGLVVGKVARMCGLAGAFDPAAILCGSELARDENDAIPEKTNRLYRRRAILLQPQPTPHHQPTHPCAFAYNYARIRPLVRLVPGLYRFLATAHQWSGLVARFTPRLYKSHQSGICLFLMVAVRMAPSGAPVLV</sequence>
<reference evidence="1 2" key="2">
    <citation type="journal article" date="2018" name="Nature">
        <title>Mutant phenotypes for thousands of bacterial genes of unknown function.</title>
        <authorList>
            <person name="Price M.N."/>
            <person name="Wetmore K.M."/>
            <person name="Waters R.J."/>
            <person name="Callaghan M."/>
            <person name="Ray J."/>
            <person name="Liu H."/>
            <person name="Kuehl J.V."/>
            <person name="Melnyk R.A."/>
            <person name="Lamson J.S."/>
            <person name="Suh Y."/>
            <person name="Carlson H.K."/>
            <person name="Esquivel Z."/>
            <person name="Sadeeshkumar H."/>
            <person name="Chakraborty R."/>
            <person name="Zane G.M."/>
            <person name="Rubin B.E."/>
            <person name="Wall J.D."/>
            <person name="Visel A."/>
            <person name="Bristow J."/>
            <person name="Blow M.J."/>
            <person name="Arkin A.P."/>
            <person name="Deutschbauer A.M."/>
        </authorList>
    </citation>
    <scope>NUCLEOTIDE SEQUENCE [LARGE SCALE GENOMIC DNA]</scope>
    <source>
        <strain evidence="1 2">FW300-N2C3</strain>
    </source>
</reference>
<evidence type="ECO:0000313" key="1">
    <source>
        <dbReference type="EMBL" id="ALI07353.1"/>
    </source>
</evidence>
<protein>
    <submittedName>
        <fullName evidence="1">Uncharacterized protein</fullName>
    </submittedName>
</protein>
<organism evidence="1 2">
    <name type="scientific">Pseudomonas fluorescens</name>
    <dbReference type="NCBI Taxonomy" id="294"/>
    <lineage>
        <taxon>Bacteria</taxon>
        <taxon>Pseudomonadati</taxon>
        <taxon>Pseudomonadota</taxon>
        <taxon>Gammaproteobacteria</taxon>
        <taxon>Pseudomonadales</taxon>
        <taxon>Pseudomonadaceae</taxon>
        <taxon>Pseudomonas</taxon>
    </lineage>
</organism>
<dbReference type="Proteomes" id="UP000059425">
    <property type="component" value="Chromosome"/>
</dbReference>
<gene>
    <name evidence="1" type="ORF">AO356_11215</name>
</gene>
<proteinExistence type="predicted"/>
<accession>A0A0N9W7C7</accession>
<evidence type="ECO:0000313" key="2">
    <source>
        <dbReference type="Proteomes" id="UP000059425"/>
    </source>
</evidence>
<dbReference type="AlphaFoldDB" id="A0A0N9W7C7"/>
<dbReference type="EMBL" id="CP012831">
    <property type="protein sequence ID" value="ALI07353.1"/>
    <property type="molecule type" value="Genomic_DNA"/>
</dbReference>
<name>A0A0N9W7C7_PSEFL</name>
<reference evidence="2" key="1">
    <citation type="submission" date="2015-09" db="EMBL/GenBank/DDBJ databases">
        <title>Whole genome sequence of Pseudomonas fluorescens FW300-N2C3.</title>
        <authorList>
            <person name="Ray J."/>
            <person name="Melnyk R."/>
            <person name="Deutschbauer A."/>
        </authorList>
    </citation>
    <scope>NUCLEOTIDE SEQUENCE [LARGE SCALE GENOMIC DNA]</scope>
    <source>
        <strain evidence="2">FW300-N2C3</strain>
    </source>
</reference>